<sequence length="278" mass="31199">MFDTGEQNVQLVMQRSAIKYQNVKFGLPKSSRPIINVTIAQKSIERHPRPNHAVAYNSTGLPLEFKGFKQILSQPYCCQRPVRNIRPNAWVVLIKLTRPRRTTAVKLTIECNPCGGRVVTVVDQLSGRTATLLCSKQALNNCARYKLQHFKLYYSRNDRGTQKVYNTNSVLPPGTQLSDSYGVTFVLSKQWNPIYAVLPSQVEIITCQIHITRGVSSADNPDLDFVEGPLRAAVALSGARQGLIVIGDFETLFRSSYWRELLESFNDKIIIVQATGIT</sequence>
<dbReference type="Gene3D" id="3.40.50.300">
    <property type="entry name" value="P-loop containing nucleotide triphosphate hydrolases"/>
    <property type="match status" value="1"/>
</dbReference>
<organism evidence="3">
    <name type="scientific">Gongylonema pulchrum</name>
    <dbReference type="NCBI Taxonomy" id="637853"/>
    <lineage>
        <taxon>Eukaryota</taxon>
        <taxon>Metazoa</taxon>
        <taxon>Ecdysozoa</taxon>
        <taxon>Nematoda</taxon>
        <taxon>Chromadorea</taxon>
        <taxon>Rhabditida</taxon>
        <taxon>Spirurina</taxon>
        <taxon>Spiruromorpha</taxon>
        <taxon>Spiruroidea</taxon>
        <taxon>Gongylonematidae</taxon>
        <taxon>Gongylonema</taxon>
    </lineage>
</organism>
<reference evidence="3" key="1">
    <citation type="submission" date="2016-06" db="UniProtKB">
        <authorList>
            <consortium name="WormBaseParasite"/>
        </authorList>
    </citation>
    <scope>IDENTIFICATION</scope>
</reference>
<protein>
    <submittedName>
        <fullName evidence="3">DNA helicase</fullName>
    </submittedName>
</protein>
<accession>A0A183DT35</accession>
<proteinExistence type="predicted"/>
<dbReference type="InterPro" id="IPR027417">
    <property type="entry name" value="P-loop_NTPase"/>
</dbReference>
<evidence type="ECO:0000313" key="3">
    <source>
        <dbReference type="WBParaSite" id="GPUH_0001189001-mRNA-1"/>
    </source>
</evidence>
<dbReference type="EMBL" id="UYRT01078867">
    <property type="protein sequence ID" value="VDN19424.1"/>
    <property type="molecule type" value="Genomic_DNA"/>
</dbReference>
<evidence type="ECO:0000313" key="1">
    <source>
        <dbReference type="EMBL" id="VDN19424.1"/>
    </source>
</evidence>
<dbReference type="Proteomes" id="UP000271098">
    <property type="component" value="Unassembled WGS sequence"/>
</dbReference>
<gene>
    <name evidence="1" type="ORF">GPUH_LOCUS11876</name>
</gene>
<dbReference type="WBParaSite" id="GPUH_0001189001-mRNA-1">
    <property type="protein sequence ID" value="GPUH_0001189001-mRNA-1"/>
    <property type="gene ID" value="GPUH_0001189001"/>
</dbReference>
<dbReference type="OrthoDB" id="5851052at2759"/>
<keyword evidence="2" id="KW-1185">Reference proteome</keyword>
<reference evidence="1 2" key="2">
    <citation type="submission" date="2018-11" db="EMBL/GenBank/DDBJ databases">
        <authorList>
            <consortium name="Pathogen Informatics"/>
        </authorList>
    </citation>
    <scope>NUCLEOTIDE SEQUENCE [LARGE SCALE GENOMIC DNA]</scope>
</reference>
<evidence type="ECO:0000313" key="2">
    <source>
        <dbReference type="Proteomes" id="UP000271098"/>
    </source>
</evidence>
<name>A0A183DT35_9BILA</name>
<dbReference type="AlphaFoldDB" id="A0A183DT35"/>